<dbReference type="PROSITE" id="PS50011">
    <property type="entry name" value="PROTEIN_KINASE_DOM"/>
    <property type="match status" value="1"/>
</dbReference>
<dbReference type="InterPro" id="IPR008271">
    <property type="entry name" value="Ser/Thr_kinase_AS"/>
</dbReference>
<evidence type="ECO:0000256" key="1">
    <source>
        <dbReference type="ARBA" id="ARBA00006692"/>
    </source>
</evidence>
<accession>A0A8C4R696</accession>
<evidence type="ECO:0000313" key="11">
    <source>
        <dbReference type="Ensembl" id="ENSEBUP00000024815.1"/>
    </source>
</evidence>
<dbReference type="Ensembl" id="ENSEBUT00000025391.1">
    <property type="protein sequence ID" value="ENSEBUP00000024815.1"/>
    <property type="gene ID" value="ENSEBUG00000015322.1"/>
</dbReference>
<evidence type="ECO:0000256" key="6">
    <source>
        <dbReference type="ARBA" id="ARBA00022840"/>
    </source>
</evidence>
<feature type="binding site" evidence="7">
    <location>
        <position position="128"/>
    </location>
    <ligand>
        <name>ATP</name>
        <dbReference type="ChEBI" id="CHEBI:30616"/>
    </ligand>
</feature>
<dbReference type="PROSITE" id="PS00108">
    <property type="entry name" value="PROTEIN_KINASE_ST"/>
    <property type="match status" value="1"/>
</dbReference>
<keyword evidence="12" id="KW-1185">Reference proteome</keyword>
<dbReference type="PROSITE" id="PS00107">
    <property type="entry name" value="PROTEIN_KINASE_ATP"/>
    <property type="match status" value="1"/>
</dbReference>
<dbReference type="SUPFAM" id="SSF56112">
    <property type="entry name" value="Protein kinase-like (PK-like)"/>
    <property type="match status" value="1"/>
</dbReference>
<dbReference type="GO" id="GO:0005524">
    <property type="term" value="F:ATP binding"/>
    <property type="evidence" value="ECO:0007669"/>
    <property type="project" value="UniProtKB-UniRule"/>
</dbReference>
<dbReference type="Gene3D" id="1.10.510.10">
    <property type="entry name" value="Transferase(Phosphotransferase) domain 1"/>
    <property type="match status" value="1"/>
</dbReference>
<comment type="similarity">
    <text evidence="1">Belongs to the protein kinase superfamily. CAMK Ser/Thr protein kinase family.</text>
</comment>
<keyword evidence="4 7" id="KW-0547">Nucleotide-binding</keyword>
<evidence type="ECO:0000259" key="10">
    <source>
        <dbReference type="PROSITE" id="PS50011"/>
    </source>
</evidence>
<dbReference type="SMART" id="SM00220">
    <property type="entry name" value="S_TKc"/>
    <property type="match status" value="1"/>
</dbReference>
<keyword evidence="2 8" id="KW-0723">Serine/threonine-protein kinase</keyword>
<evidence type="ECO:0000256" key="8">
    <source>
        <dbReference type="RuleBase" id="RU000304"/>
    </source>
</evidence>
<dbReference type="FunFam" id="3.30.200.20:FF:000093">
    <property type="entry name" value="Putative map kinase-interacting serine/threonine-protein kinase 1"/>
    <property type="match status" value="1"/>
</dbReference>
<evidence type="ECO:0000256" key="3">
    <source>
        <dbReference type="ARBA" id="ARBA00022679"/>
    </source>
</evidence>
<name>A0A8C4R696_EPTBU</name>
<sequence>MVLQWTCSLKLVILGKRDLPSLCGREVAAGKMSFVFLLRSDLLAPSECLDLGDLFSFIVAAFPCSQPIDIVDPKKRNRKKKKRNRATDSFTGHFEDLYQLTGEALGEGAYAKVQTCRSLINNKEYAVKVIEKTANHSRNRVFKEVEILYQCQGHKNILELIEFFEEDDKFYLVFDKMRGGSVLSQIQQRGHLSEREASEVVQDIASALHFLHSKGIAHRDLKPENVLCEHSNHVSVKRLFLIFPDCNFKPTVELSCPPGTFYCGSAEFMAPEVVEAFSEEASIYDKRCDLWSLGVLLYIMLSGSPPFVGNCGLDCGWDRGEPCLACQTMLFGSIQAGRYSFPDKDWAHVSVDAKDLISHLLQPDAKARLSAKQVLQHPWVAGVSAHSMYLEAPPPPPPPPPQQNTSAKDLTNFASEALAMTRRLEQEEADAESSPPQFCPFSLSPPSQSRLARRRASSTSKRSGLGLPRNGIVLDMMGPHKGFLT</sequence>
<feature type="region of interest" description="Disordered" evidence="9">
    <location>
        <begin position="424"/>
        <end position="469"/>
    </location>
</feature>
<proteinExistence type="inferred from homology"/>
<reference evidence="11" key="1">
    <citation type="submission" date="2025-08" db="UniProtKB">
        <authorList>
            <consortium name="Ensembl"/>
        </authorList>
    </citation>
    <scope>IDENTIFICATION</scope>
</reference>
<dbReference type="PANTHER" id="PTHR24349">
    <property type="entry name" value="SERINE/THREONINE-PROTEIN KINASE"/>
    <property type="match status" value="1"/>
</dbReference>
<dbReference type="AlphaFoldDB" id="A0A8C4R696"/>
<evidence type="ECO:0000256" key="7">
    <source>
        <dbReference type="PROSITE-ProRule" id="PRU10141"/>
    </source>
</evidence>
<reference evidence="11" key="2">
    <citation type="submission" date="2025-09" db="UniProtKB">
        <authorList>
            <consortium name="Ensembl"/>
        </authorList>
    </citation>
    <scope>IDENTIFICATION</scope>
</reference>
<keyword evidence="5" id="KW-0418">Kinase</keyword>
<evidence type="ECO:0000256" key="2">
    <source>
        <dbReference type="ARBA" id="ARBA00022527"/>
    </source>
</evidence>
<dbReference type="GeneTree" id="ENSGT00940000154587"/>
<evidence type="ECO:0000256" key="5">
    <source>
        <dbReference type="ARBA" id="ARBA00022777"/>
    </source>
</evidence>
<evidence type="ECO:0000256" key="4">
    <source>
        <dbReference type="ARBA" id="ARBA00022741"/>
    </source>
</evidence>
<dbReference type="Proteomes" id="UP000694388">
    <property type="component" value="Unplaced"/>
</dbReference>
<evidence type="ECO:0000313" key="12">
    <source>
        <dbReference type="Proteomes" id="UP000694388"/>
    </source>
</evidence>
<dbReference type="InterPro" id="IPR011009">
    <property type="entry name" value="Kinase-like_dom_sf"/>
</dbReference>
<dbReference type="InterPro" id="IPR017441">
    <property type="entry name" value="Protein_kinase_ATP_BS"/>
</dbReference>
<dbReference type="FunFam" id="1.10.510.10:FF:000571">
    <property type="entry name" value="Maternal embryonic leucine zipper kinase"/>
    <property type="match status" value="1"/>
</dbReference>
<evidence type="ECO:0000256" key="9">
    <source>
        <dbReference type="SAM" id="MobiDB-lite"/>
    </source>
</evidence>
<dbReference type="Pfam" id="PF00069">
    <property type="entry name" value="Pkinase"/>
    <property type="match status" value="1"/>
</dbReference>
<dbReference type="GO" id="GO:0004674">
    <property type="term" value="F:protein serine/threonine kinase activity"/>
    <property type="evidence" value="ECO:0007669"/>
    <property type="project" value="UniProtKB-KW"/>
</dbReference>
<organism evidence="11 12">
    <name type="scientific">Eptatretus burgeri</name>
    <name type="common">Inshore hagfish</name>
    <dbReference type="NCBI Taxonomy" id="7764"/>
    <lineage>
        <taxon>Eukaryota</taxon>
        <taxon>Metazoa</taxon>
        <taxon>Chordata</taxon>
        <taxon>Craniata</taxon>
        <taxon>Vertebrata</taxon>
        <taxon>Cyclostomata</taxon>
        <taxon>Myxini</taxon>
        <taxon>Myxiniformes</taxon>
        <taxon>Myxinidae</taxon>
        <taxon>Eptatretinae</taxon>
        <taxon>Eptatretus</taxon>
    </lineage>
</organism>
<dbReference type="OMA" id="HGETDFS"/>
<keyword evidence="6 7" id="KW-0067">ATP-binding</keyword>
<keyword evidence="3" id="KW-0808">Transferase</keyword>
<dbReference type="InterPro" id="IPR000719">
    <property type="entry name" value="Prot_kinase_dom"/>
</dbReference>
<feature type="domain" description="Protein kinase" evidence="10">
    <location>
        <begin position="99"/>
        <end position="380"/>
    </location>
</feature>
<dbReference type="Gene3D" id="3.30.200.20">
    <property type="entry name" value="Phosphorylase Kinase, domain 1"/>
    <property type="match status" value="1"/>
</dbReference>
<protein>
    <submittedName>
        <fullName evidence="11">MAPK interacting serine/threonine kinase 1</fullName>
    </submittedName>
</protein>
<dbReference type="InterPro" id="IPR050205">
    <property type="entry name" value="CDPK_Ser/Thr_kinases"/>
</dbReference>